<keyword evidence="3" id="KW-1185">Reference proteome</keyword>
<keyword evidence="1" id="KW-0812">Transmembrane</keyword>
<feature type="transmembrane region" description="Helical" evidence="1">
    <location>
        <begin position="12"/>
        <end position="33"/>
    </location>
</feature>
<comment type="caution">
    <text evidence="2">The sequence shown here is derived from an EMBL/GenBank/DDBJ whole genome shotgun (WGS) entry which is preliminary data.</text>
</comment>
<dbReference type="AlphaFoldDB" id="A0A5C5Y9S1"/>
<evidence type="ECO:0000313" key="3">
    <source>
        <dbReference type="Proteomes" id="UP000317238"/>
    </source>
</evidence>
<evidence type="ECO:0000313" key="2">
    <source>
        <dbReference type="EMBL" id="TWT71563.1"/>
    </source>
</evidence>
<keyword evidence="1" id="KW-1133">Transmembrane helix</keyword>
<sequence>MWVSCRQLSDDGLWLNCLVAAWGGGNGFAWKLFRELLKTLGESGLRRVGFQGSL</sequence>
<gene>
    <name evidence="2" type="ORF">Pan14r_38730</name>
</gene>
<name>A0A5C5Y9S1_9PLAN</name>
<dbReference type="Proteomes" id="UP000317238">
    <property type="component" value="Unassembled WGS sequence"/>
</dbReference>
<evidence type="ECO:0000256" key="1">
    <source>
        <dbReference type="SAM" id="Phobius"/>
    </source>
</evidence>
<reference evidence="2 3" key="1">
    <citation type="submission" date="2019-02" db="EMBL/GenBank/DDBJ databases">
        <title>Deep-cultivation of Planctomycetes and their phenomic and genomic characterization uncovers novel biology.</title>
        <authorList>
            <person name="Wiegand S."/>
            <person name="Jogler M."/>
            <person name="Boedeker C."/>
            <person name="Pinto D."/>
            <person name="Vollmers J."/>
            <person name="Rivas-Marin E."/>
            <person name="Kohn T."/>
            <person name="Peeters S.H."/>
            <person name="Heuer A."/>
            <person name="Rast P."/>
            <person name="Oberbeckmann S."/>
            <person name="Bunk B."/>
            <person name="Jeske O."/>
            <person name="Meyerdierks A."/>
            <person name="Storesund J.E."/>
            <person name="Kallscheuer N."/>
            <person name="Luecker S."/>
            <person name="Lage O.M."/>
            <person name="Pohl T."/>
            <person name="Merkel B.J."/>
            <person name="Hornburger P."/>
            <person name="Mueller R.-W."/>
            <person name="Bruemmer F."/>
            <person name="Labrenz M."/>
            <person name="Spormann A.M."/>
            <person name="Op Den Camp H."/>
            <person name="Overmann J."/>
            <person name="Amann R."/>
            <person name="Jetten M.S.M."/>
            <person name="Mascher T."/>
            <person name="Medema M.H."/>
            <person name="Devos D.P."/>
            <person name="Kaster A.-K."/>
            <person name="Ovreas L."/>
            <person name="Rohde M."/>
            <person name="Galperin M.Y."/>
            <person name="Jogler C."/>
        </authorList>
    </citation>
    <scope>NUCLEOTIDE SEQUENCE [LARGE SCALE GENOMIC DNA]</scope>
    <source>
        <strain evidence="2 3">Pan14r</strain>
    </source>
</reference>
<keyword evidence="1" id="KW-0472">Membrane</keyword>
<organism evidence="2 3">
    <name type="scientific">Crateriforma conspicua</name>
    <dbReference type="NCBI Taxonomy" id="2527996"/>
    <lineage>
        <taxon>Bacteria</taxon>
        <taxon>Pseudomonadati</taxon>
        <taxon>Planctomycetota</taxon>
        <taxon>Planctomycetia</taxon>
        <taxon>Planctomycetales</taxon>
        <taxon>Planctomycetaceae</taxon>
        <taxon>Crateriforma</taxon>
    </lineage>
</organism>
<protein>
    <submittedName>
        <fullName evidence="2">Uncharacterized protein</fullName>
    </submittedName>
</protein>
<proteinExistence type="predicted"/>
<accession>A0A5C5Y9S1</accession>
<dbReference type="EMBL" id="SJPL01000001">
    <property type="protein sequence ID" value="TWT71563.1"/>
    <property type="molecule type" value="Genomic_DNA"/>
</dbReference>